<dbReference type="eggNOG" id="ENOG502ZW8T">
    <property type="taxonomic scope" value="Bacteria"/>
</dbReference>
<keyword evidence="1" id="KW-0732">Signal</keyword>
<accession>F0T1C2</accession>
<evidence type="ECO:0000256" key="1">
    <source>
        <dbReference type="SAM" id="SignalP"/>
    </source>
</evidence>
<organism evidence="2 3">
    <name type="scientific">Syntrophobotulus glycolicus (strain DSM 8271 / FlGlyR)</name>
    <dbReference type="NCBI Taxonomy" id="645991"/>
    <lineage>
        <taxon>Bacteria</taxon>
        <taxon>Bacillati</taxon>
        <taxon>Bacillota</taxon>
        <taxon>Clostridia</taxon>
        <taxon>Eubacteriales</taxon>
        <taxon>Desulfitobacteriaceae</taxon>
        <taxon>Syntrophobotulus</taxon>
    </lineage>
</organism>
<proteinExistence type="predicted"/>
<reference evidence="2 3" key="1">
    <citation type="journal article" date="2011" name="Stand. Genomic Sci.">
        <title>Complete genome sequence of Syntrophobotulus glycolicus type strain (FlGlyR).</title>
        <authorList>
            <person name="Han C."/>
            <person name="Mwirichia R."/>
            <person name="Chertkov O."/>
            <person name="Held B."/>
            <person name="Lapidus A."/>
            <person name="Nolan M."/>
            <person name="Lucas S."/>
            <person name="Hammon N."/>
            <person name="Deshpande S."/>
            <person name="Cheng J.F."/>
            <person name="Tapia R."/>
            <person name="Goodwin L."/>
            <person name="Pitluck S."/>
            <person name="Huntemann M."/>
            <person name="Liolios K."/>
            <person name="Ivanova N."/>
            <person name="Pagani I."/>
            <person name="Mavromatis K."/>
            <person name="Ovchinikova G."/>
            <person name="Pati A."/>
            <person name="Chen A."/>
            <person name="Palaniappan K."/>
            <person name="Land M."/>
            <person name="Hauser L."/>
            <person name="Brambilla E.M."/>
            <person name="Rohde M."/>
            <person name="Spring S."/>
            <person name="Sikorski J."/>
            <person name="Goker M."/>
            <person name="Woyke T."/>
            <person name="Bristow J."/>
            <person name="Eisen J.A."/>
            <person name="Markowitz V."/>
            <person name="Hugenholtz P."/>
            <person name="Kyrpides N.C."/>
            <person name="Klenk H.P."/>
            <person name="Detter J.C."/>
        </authorList>
    </citation>
    <scope>NUCLEOTIDE SEQUENCE [LARGE SCALE GENOMIC DNA]</scope>
    <source>
        <strain evidence="3">DSM 8271 / FlGlyR</strain>
    </source>
</reference>
<dbReference type="OrthoDB" id="2087799at2"/>
<gene>
    <name evidence="2" type="ordered locus">Sgly_0836</name>
</gene>
<evidence type="ECO:0000313" key="3">
    <source>
        <dbReference type="Proteomes" id="UP000007488"/>
    </source>
</evidence>
<sequence>MNKMKKIGLTVFAALAISLMGQVAFAGTLAQEAIKYNFKLPATGSLNTGVVVKTNTDSYAENYVSYLGWAGSGIDFWMTHNGSRVSEIANFAGTGNTRADYIVSETTLKNQSIGATMKTDSSTWHACNVEGKIYP</sequence>
<protein>
    <submittedName>
        <fullName evidence="2">Uncharacterized protein</fullName>
    </submittedName>
</protein>
<dbReference type="RefSeq" id="WP_013624057.1">
    <property type="nucleotide sequence ID" value="NC_015172.1"/>
</dbReference>
<dbReference type="HOGENOM" id="CLU_1884776_0_0_9"/>
<name>F0T1C2_SYNGF</name>
<dbReference type="AlphaFoldDB" id="F0T1C2"/>
<reference evidence="3" key="2">
    <citation type="submission" date="2011-02" db="EMBL/GenBank/DDBJ databases">
        <title>The complete genome of Syntrophobotulus glycolicus DSM 8271.</title>
        <authorList>
            <person name="Lucas S."/>
            <person name="Copeland A."/>
            <person name="Lapidus A."/>
            <person name="Bruce D."/>
            <person name="Goodwin L."/>
            <person name="Pitluck S."/>
            <person name="Kyrpides N."/>
            <person name="Mavromatis K."/>
            <person name="Pagani I."/>
            <person name="Ivanova N."/>
            <person name="Mikhailova N."/>
            <person name="Chertkov O."/>
            <person name="Held B."/>
            <person name="Detter J.C."/>
            <person name="Tapia R."/>
            <person name="Han C."/>
            <person name="Land M."/>
            <person name="Hauser L."/>
            <person name="Markowitz V."/>
            <person name="Cheng J.-F."/>
            <person name="Hugenholtz P."/>
            <person name="Woyke T."/>
            <person name="Wu D."/>
            <person name="Spring S."/>
            <person name="Schroeder M."/>
            <person name="Brambilla E."/>
            <person name="Klenk H.-P."/>
            <person name="Eisen J.A."/>
        </authorList>
    </citation>
    <scope>NUCLEOTIDE SEQUENCE [LARGE SCALE GENOMIC DNA]</scope>
    <source>
        <strain evidence="3">DSM 8271 / FlGlyR</strain>
    </source>
</reference>
<feature type="chain" id="PRO_5003256808" evidence="1">
    <location>
        <begin position="27"/>
        <end position="135"/>
    </location>
</feature>
<dbReference type="Proteomes" id="UP000007488">
    <property type="component" value="Chromosome"/>
</dbReference>
<dbReference type="EMBL" id="CP002547">
    <property type="protein sequence ID" value="ADY55186.1"/>
    <property type="molecule type" value="Genomic_DNA"/>
</dbReference>
<feature type="signal peptide" evidence="1">
    <location>
        <begin position="1"/>
        <end position="26"/>
    </location>
</feature>
<keyword evidence="3" id="KW-1185">Reference proteome</keyword>
<evidence type="ECO:0000313" key="2">
    <source>
        <dbReference type="EMBL" id="ADY55186.1"/>
    </source>
</evidence>
<dbReference type="KEGG" id="sgy:Sgly_0836"/>